<dbReference type="Pfam" id="PF18478">
    <property type="entry name" value="PIN_10"/>
    <property type="match status" value="1"/>
</dbReference>
<feature type="domain" description="VapC45 PIN like" evidence="1">
    <location>
        <begin position="1"/>
        <end position="77"/>
    </location>
</feature>
<sequence>MQLLFDENVPRQLVEAIRAFMRNHQCDHVIDKSWSGTKDLDLYPRAAEHGYQAVVTNDVKQMKRQLEVEAIAKSGLHRIEYRQKHPGLEGLGLAIGTVSAALPLAVKELEQAAGQLMIQLRAVNPGSRERLKIINPRTDPPAFWPSSKDV</sequence>
<dbReference type="RefSeq" id="WP_136535367.1">
    <property type="nucleotide sequence ID" value="NZ_STGY01000056.1"/>
</dbReference>
<evidence type="ECO:0000313" key="2">
    <source>
        <dbReference type="EMBL" id="THV40592.1"/>
    </source>
</evidence>
<name>A0A4S8QCA1_9ACTN</name>
<comment type="caution">
    <text evidence="2">The sequence shown here is derived from an EMBL/GenBank/DDBJ whole genome shotgun (WGS) entry which is preliminary data.</text>
</comment>
<organism evidence="2 3">
    <name type="scientific">Glycomyces buryatensis</name>
    <dbReference type="NCBI Taxonomy" id="2570927"/>
    <lineage>
        <taxon>Bacteria</taxon>
        <taxon>Bacillati</taxon>
        <taxon>Actinomycetota</taxon>
        <taxon>Actinomycetes</taxon>
        <taxon>Glycomycetales</taxon>
        <taxon>Glycomycetaceae</taxon>
        <taxon>Glycomyces</taxon>
    </lineage>
</organism>
<dbReference type="InterPro" id="IPR041375">
    <property type="entry name" value="VapC45_PIN-like"/>
</dbReference>
<evidence type="ECO:0000259" key="1">
    <source>
        <dbReference type="Pfam" id="PF18478"/>
    </source>
</evidence>
<dbReference type="AlphaFoldDB" id="A0A4S8QCA1"/>
<proteinExistence type="predicted"/>
<evidence type="ECO:0000313" key="3">
    <source>
        <dbReference type="Proteomes" id="UP000308760"/>
    </source>
</evidence>
<accession>A0A4S8QCA1</accession>
<dbReference type="Proteomes" id="UP000308760">
    <property type="component" value="Unassembled WGS sequence"/>
</dbReference>
<protein>
    <recommendedName>
        <fullName evidence="1">VapC45 PIN like domain-containing protein</fullName>
    </recommendedName>
</protein>
<reference evidence="3" key="1">
    <citation type="submission" date="2019-04" db="EMBL/GenBank/DDBJ databases">
        <title>Nocardioides xinjiangensis sp. nov.</title>
        <authorList>
            <person name="Liu S."/>
        </authorList>
    </citation>
    <scope>NUCLEOTIDE SEQUENCE [LARGE SCALE GENOMIC DNA]</scope>
    <source>
        <strain evidence="3">18</strain>
    </source>
</reference>
<gene>
    <name evidence="2" type="ORF">FAB82_15110</name>
</gene>
<keyword evidence="3" id="KW-1185">Reference proteome</keyword>
<reference evidence="2 3" key="2">
    <citation type="submission" date="2019-05" db="EMBL/GenBank/DDBJ databases">
        <title>Glycomyces buryatensis sp. nov.</title>
        <authorList>
            <person name="Nikitina E."/>
        </authorList>
    </citation>
    <scope>NUCLEOTIDE SEQUENCE [LARGE SCALE GENOMIC DNA]</scope>
    <source>
        <strain evidence="2 3">18</strain>
    </source>
</reference>
<dbReference type="EMBL" id="STGY01000056">
    <property type="protein sequence ID" value="THV40592.1"/>
    <property type="molecule type" value="Genomic_DNA"/>
</dbReference>
<dbReference type="OrthoDB" id="3699343at2"/>